<dbReference type="Gene3D" id="3.40.50.2000">
    <property type="entry name" value="Glycogen Phosphorylase B"/>
    <property type="match status" value="2"/>
</dbReference>
<dbReference type="SUPFAM" id="SSF53756">
    <property type="entry name" value="UDP-Glycosyltransferase/glycogen phosphorylase"/>
    <property type="match status" value="1"/>
</dbReference>
<evidence type="ECO:0008006" key="3">
    <source>
        <dbReference type="Google" id="ProtNLM"/>
    </source>
</evidence>
<protein>
    <recommendedName>
        <fullName evidence="3">D-inositol-3-phosphate glycosyltransferase</fullName>
    </recommendedName>
</protein>
<dbReference type="AlphaFoldDB" id="A0A1E3H5F9"/>
<dbReference type="EMBL" id="MCRJ01000022">
    <property type="protein sequence ID" value="ODN71385.1"/>
    <property type="molecule type" value="Genomic_DNA"/>
</dbReference>
<comment type="caution">
    <text evidence="1">The sequence shown here is derived from an EMBL/GenBank/DDBJ whole genome shotgun (WGS) entry which is preliminary data.</text>
</comment>
<dbReference type="RefSeq" id="WP_245293930.1">
    <property type="nucleotide sequence ID" value="NZ_MCRJ01000022.1"/>
</dbReference>
<name>A0A1E3H5F9_9HYPH</name>
<keyword evidence="2" id="KW-1185">Reference proteome</keyword>
<sequence length="94" mass="9656">MPVVANGLPVLREVLSVDGAPCAEFVDATDVAAFAAAMTRVLTDPALATTLSATGRQLEKKYSLDAMVEGYVKIMRDLDVASPAGSGGMTTVPA</sequence>
<proteinExistence type="predicted"/>
<gene>
    <name evidence="1" type="ORF">A6302_01249</name>
</gene>
<evidence type="ECO:0000313" key="2">
    <source>
        <dbReference type="Proteomes" id="UP000094622"/>
    </source>
</evidence>
<evidence type="ECO:0000313" key="1">
    <source>
        <dbReference type="EMBL" id="ODN71385.1"/>
    </source>
</evidence>
<dbReference type="Proteomes" id="UP000094622">
    <property type="component" value="Unassembled WGS sequence"/>
</dbReference>
<organism evidence="1 2">
    <name type="scientific">Methylobrevis pamukkalensis</name>
    <dbReference type="NCBI Taxonomy" id="1439726"/>
    <lineage>
        <taxon>Bacteria</taxon>
        <taxon>Pseudomonadati</taxon>
        <taxon>Pseudomonadota</taxon>
        <taxon>Alphaproteobacteria</taxon>
        <taxon>Hyphomicrobiales</taxon>
        <taxon>Pleomorphomonadaceae</taxon>
        <taxon>Methylobrevis</taxon>
    </lineage>
</organism>
<accession>A0A1E3H5F9</accession>
<reference evidence="1 2" key="1">
    <citation type="submission" date="2016-07" db="EMBL/GenBank/DDBJ databases">
        <title>Draft Genome Sequence of Methylobrevis pamukkalensis PK2.</title>
        <authorList>
            <person name="Vasilenko O.V."/>
            <person name="Doronina N.V."/>
            <person name="Shmareva M.N."/>
            <person name="Tarlachkov S.V."/>
            <person name="Mustakhimov I."/>
            <person name="Trotsenko Y.A."/>
        </authorList>
    </citation>
    <scope>NUCLEOTIDE SEQUENCE [LARGE SCALE GENOMIC DNA]</scope>
    <source>
        <strain evidence="1 2">PK2</strain>
    </source>
</reference>